<sequence length="86" mass="9449">MRLRIRVRQNLERTRRRHTLPPGRPLALTARAGAGSGPVSRRPRRTRPAAPPPPRPPPAPPRPAPRADDRGLIAAWAAGPKGRGRR</sequence>
<evidence type="ECO:0000256" key="1">
    <source>
        <dbReference type="SAM" id="MobiDB-lite"/>
    </source>
</evidence>
<evidence type="ECO:0000313" key="2">
    <source>
        <dbReference type="Proteomes" id="UP000248484"/>
    </source>
</evidence>
<dbReference type="KEGG" id="pcad:114486416"/>
<accession>A0A455BB81</accession>
<gene>
    <name evidence="3" type="primary">LOC114486416</name>
</gene>
<dbReference type="InParanoid" id="A0A455BB81"/>
<dbReference type="RefSeq" id="XP_028346235.1">
    <property type="nucleotide sequence ID" value="XM_028490434.1"/>
</dbReference>
<protein>
    <submittedName>
        <fullName evidence="3">Taperin-like isoform X1</fullName>
    </submittedName>
</protein>
<proteinExistence type="predicted"/>
<name>A0A455BB81_PHYMC</name>
<feature type="compositionally biased region" description="Pro residues" evidence="1">
    <location>
        <begin position="49"/>
        <end position="64"/>
    </location>
</feature>
<dbReference type="AlphaFoldDB" id="A0A455BB81"/>
<evidence type="ECO:0000313" key="3">
    <source>
        <dbReference type="RefSeq" id="XP_028346235.1"/>
    </source>
</evidence>
<keyword evidence="2" id="KW-1185">Reference proteome</keyword>
<reference evidence="3" key="1">
    <citation type="submission" date="2025-08" db="UniProtKB">
        <authorList>
            <consortium name="RefSeq"/>
        </authorList>
    </citation>
    <scope>IDENTIFICATION</scope>
    <source>
        <tissue evidence="3">Muscle</tissue>
    </source>
</reference>
<organism evidence="2 3">
    <name type="scientific">Physeter macrocephalus</name>
    <name type="common">Sperm whale</name>
    <name type="synonym">Physeter catodon</name>
    <dbReference type="NCBI Taxonomy" id="9755"/>
    <lineage>
        <taxon>Eukaryota</taxon>
        <taxon>Metazoa</taxon>
        <taxon>Chordata</taxon>
        <taxon>Craniata</taxon>
        <taxon>Vertebrata</taxon>
        <taxon>Euteleostomi</taxon>
        <taxon>Mammalia</taxon>
        <taxon>Eutheria</taxon>
        <taxon>Laurasiatheria</taxon>
        <taxon>Artiodactyla</taxon>
        <taxon>Whippomorpha</taxon>
        <taxon>Cetacea</taxon>
        <taxon>Odontoceti</taxon>
        <taxon>Physeteridae</taxon>
        <taxon>Physeter</taxon>
    </lineage>
</organism>
<feature type="region of interest" description="Disordered" evidence="1">
    <location>
        <begin position="1"/>
        <end position="86"/>
    </location>
</feature>
<dbReference type="GeneID" id="114486416"/>
<dbReference type="Proteomes" id="UP000248484">
    <property type="component" value="Chromosome 6"/>
</dbReference>